<sequence length="74" mass="8442">VHEKLNVHQPTLVNKNGPIHLLDNTQPSTTVQKLHQLGIEVYSSDLSPIDFHVSRSLDNFLTQKQITRKHLSFS</sequence>
<dbReference type="AlphaFoldDB" id="A0A0L7QZ18"/>
<keyword evidence="1" id="KW-0489">Methyltransferase</keyword>
<feature type="non-terminal residue" evidence="1">
    <location>
        <position position="1"/>
    </location>
</feature>
<protein>
    <submittedName>
        <fullName evidence="1">Histone-lysine N-methyltransferase SETMAR</fullName>
    </submittedName>
</protein>
<reference evidence="1 2" key="1">
    <citation type="submission" date="2015-07" db="EMBL/GenBank/DDBJ databases">
        <title>The genome of Habropoda laboriosa.</title>
        <authorList>
            <person name="Pan H."/>
            <person name="Kapheim K."/>
        </authorList>
    </citation>
    <scope>NUCLEOTIDE SEQUENCE [LARGE SCALE GENOMIC DNA]</scope>
    <source>
        <strain evidence="1">0110345459</strain>
    </source>
</reference>
<dbReference type="STRING" id="597456.A0A0L7QZ18"/>
<organism evidence="1 2">
    <name type="scientific">Habropoda laboriosa</name>
    <dbReference type="NCBI Taxonomy" id="597456"/>
    <lineage>
        <taxon>Eukaryota</taxon>
        <taxon>Metazoa</taxon>
        <taxon>Ecdysozoa</taxon>
        <taxon>Arthropoda</taxon>
        <taxon>Hexapoda</taxon>
        <taxon>Insecta</taxon>
        <taxon>Pterygota</taxon>
        <taxon>Neoptera</taxon>
        <taxon>Endopterygota</taxon>
        <taxon>Hymenoptera</taxon>
        <taxon>Apocrita</taxon>
        <taxon>Aculeata</taxon>
        <taxon>Apoidea</taxon>
        <taxon>Anthophila</taxon>
        <taxon>Apidae</taxon>
        <taxon>Habropoda</taxon>
    </lineage>
</organism>
<proteinExistence type="predicted"/>
<dbReference type="InterPro" id="IPR036397">
    <property type="entry name" value="RNaseH_sf"/>
</dbReference>
<keyword evidence="1" id="KW-0808">Transferase</keyword>
<gene>
    <name evidence="1" type="ORF">WH47_01184</name>
</gene>
<evidence type="ECO:0000313" key="2">
    <source>
        <dbReference type="Proteomes" id="UP000053825"/>
    </source>
</evidence>
<evidence type="ECO:0000313" key="1">
    <source>
        <dbReference type="EMBL" id="KOC63854.1"/>
    </source>
</evidence>
<dbReference type="GO" id="GO:0008168">
    <property type="term" value="F:methyltransferase activity"/>
    <property type="evidence" value="ECO:0007669"/>
    <property type="project" value="UniProtKB-KW"/>
</dbReference>
<dbReference type="Gene3D" id="3.30.420.10">
    <property type="entry name" value="Ribonuclease H-like superfamily/Ribonuclease H"/>
    <property type="match status" value="1"/>
</dbReference>
<accession>A0A0L7QZ18</accession>
<dbReference type="EMBL" id="KQ414685">
    <property type="protein sequence ID" value="KOC63854.1"/>
    <property type="molecule type" value="Genomic_DNA"/>
</dbReference>
<dbReference type="Proteomes" id="UP000053825">
    <property type="component" value="Unassembled WGS sequence"/>
</dbReference>
<dbReference type="GO" id="GO:0003676">
    <property type="term" value="F:nucleic acid binding"/>
    <property type="evidence" value="ECO:0007669"/>
    <property type="project" value="InterPro"/>
</dbReference>
<dbReference type="GO" id="GO:0032259">
    <property type="term" value="P:methylation"/>
    <property type="evidence" value="ECO:0007669"/>
    <property type="project" value="UniProtKB-KW"/>
</dbReference>
<keyword evidence="2" id="KW-1185">Reference proteome</keyword>
<name>A0A0L7QZ18_9HYME</name>